<dbReference type="AlphaFoldDB" id="A0A8X7YZX6"/>
<dbReference type="OrthoDB" id="7396459at2759"/>
<accession>A0A8X7YZX6</accession>
<sequence>MKRVDVLDFRNLEVVEELSKAELRNPVRVEVRAETKSLITQHQLKISTFQDTIRPSPEMISIHPQILHDMCLCWLLGVVLPHLTVFSDISSWEDEAGKNLKMSPTARQKALTSFTSLASGILLCTDVAAHGLDIPSADCMMKSWLNCSGEWTMKCCCFSVAKGGKAYVEFLCITRVPLEERTCADDTDDVIPQVRLMLLSYRWKELEVGKLGMGYGLFPSMPEVKHLSLSTKGFTPVDDVNLEKIKYK</sequence>
<dbReference type="Proteomes" id="UP000886885">
    <property type="component" value="Chromosome 10A"/>
</dbReference>
<evidence type="ECO:0000313" key="2">
    <source>
        <dbReference type="EMBL" id="KAG6760061.1"/>
    </source>
</evidence>
<evidence type="ECO:0000313" key="3">
    <source>
        <dbReference type="Proteomes" id="UP000886885"/>
    </source>
</evidence>
<dbReference type="Pfam" id="PF00271">
    <property type="entry name" value="Helicase_C"/>
    <property type="match status" value="1"/>
</dbReference>
<feature type="domain" description="Helicase C-terminal" evidence="1">
    <location>
        <begin position="101"/>
        <end position="141"/>
    </location>
</feature>
<dbReference type="EMBL" id="JAAWWB010000019">
    <property type="protein sequence ID" value="KAG6760061.1"/>
    <property type="molecule type" value="Genomic_DNA"/>
</dbReference>
<dbReference type="InterPro" id="IPR001650">
    <property type="entry name" value="Helicase_C-like"/>
</dbReference>
<proteinExistence type="predicted"/>
<gene>
    <name evidence="2" type="ORF">POTOM_036561</name>
</gene>
<comment type="caution">
    <text evidence="2">The sequence shown here is derived from an EMBL/GenBank/DDBJ whole genome shotgun (WGS) entry which is preliminary data.</text>
</comment>
<name>A0A8X7YZX6_POPTO</name>
<keyword evidence="3" id="KW-1185">Reference proteome</keyword>
<organism evidence="2 3">
    <name type="scientific">Populus tomentosa</name>
    <name type="common">Chinese white poplar</name>
    <dbReference type="NCBI Taxonomy" id="118781"/>
    <lineage>
        <taxon>Eukaryota</taxon>
        <taxon>Viridiplantae</taxon>
        <taxon>Streptophyta</taxon>
        <taxon>Embryophyta</taxon>
        <taxon>Tracheophyta</taxon>
        <taxon>Spermatophyta</taxon>
        <taxon>Magnoliopsida</taxon>
        <taxon>eudicotyledons</taxon>
        <taxon>Gunneridae</taxon>
        <taxon>Pentapetalae</taxon>
        <taxon>rosids</taxon>
        <taxon>fabids</taxon>
        <taxon>Malpighiales</taxon>
        <taxon>Salicaceae</taxon>
        <taxon>Saliceae</taxon>
        <taxon>Populus</taxon>
    </lineage>
</organism>
<reference evidence="2" key="1">
    <citation type="journal article" date="2020" name="bioRxiv">
        <title>Hybrid origin of Populus tomentosa Carr. identified through genome sequencing and phylogenomic analysis.</title>
        <authorList>
            <person name="An X."/>
            <person name="Gao K."/>
            <person name="Chen Z."/>
            <person name="Li J."/>
            <person name="Yang X."/>
            <person name="Yang X."/>
            <person name="Zhou J."/>
            <person name="Guo T."/>
            <person name="Zhao T."/>
            <person name="Huang S."/>
            <person name="Miao D."/>
            <person name="Khan W.U."/>
            <person name="Rao P."/>
            <person name="Ye M."/>
            <person name="Lei B."/>
            <person name="Liao W."/>
            <person name="Wang J."/>
            <person name="Ji L."/>
            <person name="Li Y."/>
            <person name="Guo B."/>
            <person name="Mustafa N.S."/>
            <person name="Li S."/>
            <person name="Yun Q."/>
            <person name="Keller S.R."/>
            <person name="Mao J."/>
            <person name="Zhang R."/>
            <person name="Strauss S.H."/>
        </authorList>
    </citation>
    <scope>NUCLEOTIDE SEQUENCE</scope>
    <source>
        <strain evidence="2">GM15</strain>
        <tissue evidence="2">Leaf</tissue>
    </source>
</reference>
<evidence type="ECO:0000259" key="1">
    <source>
        <dbReference type="Pfam" id="PF00271"/>
    </source>
</evidence>
<protein>
    <recommendedName>
        <fullName evidence="1">Helicase C-terminal domain-containing protein</fullName>
    </recommendedName>
</protein>